<comment type="caution">
    <text evidence="3">The sequence shown here is derived from an EMBL/GenBank/DDBJ whole genome shotgun (WGS) entry which is preliminary data.</text>
</comment>
<proteinExistence type="predicted"/>
<gene>
    <name evidence="3" type="ORF">IAD32_07935</name>
</gene>
<feature type="transmembrane region" description="Helical" evidence="1">
    <location>
        <begin position="37"/>
        <end position="58"/>
    </location>
</feature>
<feature type="transmembrane region" description="Helical" evidence="1">
    <location>
        <begin position="132"/>
        <end position="153"/>
    </location>
</feature>
<protein>
    <submittedName>
        <fullName evidence="3">Spore maturation protein A</fullName>
    </submittedName>
</protein>
<accession>A0A9D0ZIG1</accession>
<dbReference type="AlphaFoldDB" id="A0A9D0ZIG1"/>
<feature type="domain" description="Nucleoside transporter/FeoB GTPase Gate" evidence="2">
    <location>
        <begin position="42"/>
        <end position="152"/>
    </location>
</feature>
<keyword evidence="1" id="KW-1133">Transmembrane helix</keyword>
<keyword evidence="1" id="KW-0812">Transmembrane</keyword>
<dbReference type="EMBL" id="DVFW01000042">
    <property type="protein sequence ID" value="HIQ81192.1"/>
    <property type="molecule type" value="Genomic_DNA"/>
</dbReference>
<reference evidence="3" key="2">
    <citation type="journal article" date="2021" name="PeerJ">
        <title>Extensive microbial diversity within the chicken gut microbiome revealed by metagenomics and culture.</title>
        <authorList>
            <person name="Gilroy R."/>
            <person name="Ravi A."/>
            <person name="Getino M."/>
            <person name="Pursley I."/>
            <person name="Horton D.L."/>
            <person name="Alikhan N.F."/>
            <person name="Baker D."/>
            <person name="Gharbi K."/>
            <person name="Hall N."/>
            <person name="Watson M."/>
            <person name="Adriaenssens E.M."/>
            <person name="Foster-Nyarko E."/>
            <person name="Jarju S."/>
            <person name="Secka A."/>
            <person name="Antonio M."/>
            <person name="Oren A."/>
            <person name="Chaudhuri R.R."/>
            <person name="La Ragione R."/>
            <person name="Hildebrand F."/>
            <person name="Pallen M.J."/>
        </authorList>
    </citation>
    <scope>NUCLEOTIDE SEQUENCE</scope>
    <source>
        <strain evidence="3">ChiSjej1B19-3389</strain>
    </source>
</reference>
<keyword evidence="1" id="KW-0472">Membrane</keyword>
<evidence type="ECO:0000256" key="1">
    <source>
        <dbReference type="SAM" id="Phobius"/>
    </source>
</evidence>
<dbReference type="Proteomes" id="UP000886787">
    <property type="component" value="Unassembled WGS sequence"/>
</dbReference>
<evidence type="ECO:0000313" key="3">
    <source>
        <dbReference type="EMBL" id="HIQ81192.1"/>
    </source>
</evidence>
<evidence type="ECO:0000259" key="2">
    <source>
        <dbReference type="Pfam" id="PF07670"/>
    </source>
</evidence>
<reference evidence="3" key="1">
    <citation type="submission" date="2020-10" db="EMBL/GenBank/DDBJ databases">
        <authorList>
            <person name="Gilroy R."/>
        </authorList>
    </citation>
    <scope>NUCLEOTIDE SEQUENCE</scope>
    <source>
        <strain evidence="3">ChiSjej1B19-3389</strain>
    </source>
</reference>
<name>A0A9D0ZIG1_9FIRM</name>
<feature type="transmembrane region" description="Helical" evidence="1">
    <location>
        <begin position="165"/>
        <end position="187"/>
    </location>
</feature>
<dbReference type="InterPro" id="IPR011642">
    <property type="entry name" value="Gate_dom"/>
</dbReference>
<dbReference type="Pfam" id="PF07670">
    <property type="entry name" value="Gate"/>
    <property type="match status" value="1"/>
</dbReference>
<evidence type="ECO:0000313" key="4">
    <source>
        <dbReference type="Proteomes" id="UP000886787"/>
    </source>
</evidence>
<sequence>MLNYIWGAILLISIICGVFTGKTAQLSQGALNGAQEAIELLLTMCGMMCLWSGLMAIAERGGITALLAKIFSPVLGRLFPQYKEDEKACSAICSNVTANLLGLGNAATPLGIEAMRRMQLKNPEQERANDSMVMFVVLNTASIQLIPTTIAVLRQSHGAGAPFDILPCVWVSSVFALAVGITTAKLLQKCRARKVG</sequence>
<organism evidence="3 4">
    <name type="scientific">Candidatus Scatavimonas merdigallinarum</name>
    <dbReference type="NCBI Taxonomy" id="2840914"/>
    <lineage>
        <taxon>Bacteria</taxon>
        <taxon>Bacillati</taxon>
        <taxon>Bacillota</taxon>
        <taxon>Clostridia</taxon>
        <taxon>Eubacteriales</taxon>
        <taxon>Oscillospiraceae</taxon>
        <taxon>Oscillospiraceae incertae sedis</taxon>
        <taxon>Candidatus Scatavimonas</taxon>
    </lineage>
</organism>